<dbReference type="GO" id="GO:0007186">
    <property type="term" value="P:G protein-coupled receptor signaling pathway"/>
    <property type="evidence" value="ECO:0000318"/>
    <property type="project" value="GO_Central"/>
</dbReference>
<keyword evidence="4 9" id="KW-1133">Transmembrane helix</keyword>
<keyword evidence="5" id="KW-0297">G-protein coupled receptor</keyword>
<reference evidence="11 12" key="1">
    <citation type="journal article" date="2008" name="Nature">
        <title>The Trichoplax genome and the nature of placozoans.</title>
        <authorList>
            <person name="Srivastava M."/>
            <person name="Begovic E."/>
            <person name="Chapman J."/>
            <person name="Putnam N.H."/>
            <person name="Hellsten U."/>
            <person name="Kawashima T."/>
            <person name="Kuo A."/>
            <person name="Mitros T."/>
            <person name="Salamov A."/>
            <person name="Carpenter M.L."/>
            <person name="Signorovitch A.Y."/>
            <person name="Moreno M.A."/>
            <person name="Kamm K."/>
            <person name="Grimwood J."/>
            <person name="Schmutz J."/>
            <person name="Shapiro H."/>
            <person name="Grigoriev I.V."/>
            <person name="Buss L.W."/>
            <person name="Schierwater B."/>
            <person name="Dellaporta S.L."/>
            <person name="Rokhsar D.S."/>
        </authorList>
    </citation>
    <scope>NUCLEOTIDE SEQUENCE [LARGE SCALE GENOMIC DNA]</scope>
    <source>
        <strain evidence="11 12">Grell-BS-1999</strain>
    </source>
</reference>
<dbReference type="CDD" id="cd00637">
    <property type="entry name" value="7tm_classA_rhodopsin-like"/>
    <property type="match status" value="1"/>
</dbReference>
<sequence>MTTKFIYPVDKTIIWSTISGITILTNSYMLILICRKNRLWSSINAILASMFTAGILFGSIYLIPRFAYGNLMELGSFCHLVISFGQALSVIFMLHQCLVCLDRYLAVLSPLKYRLYTDNKIVITVVLLIWLLAFTGASIPLMTFSPIQGPICNLTTQHVEAETVFLFTLLGALFFLPLLVILITYAHIIHIFNHRDPLVLPVHQNSTKLSFLQKNRKLVMNVAIITSVLIVMWCPYVTIVLIYRVKTSYSPFELTVINIVQYFAFSYPAVSPLLYAYNMKSLRREVIKDYNAFCCNRQRRRVHTELSIRQSNISNVNHTNLARKFPPELD</sequence>
<evidence type="ECO:0000256" key="9">
    <source>
        <dbReference type="SAM" id="Phobius"/>
    </source>
</evidence>
<evidence type="ECO:0000256" key="1">
    <source>
        <dbReference type="ARBA" id="ARBA00004651"/>
    </source>
</evidence>
<dbReference type="Gene3D" id="1.20.1070.10">
    <property type="entry name" value="Rhodopsin 7-helix transmembrane proteins"/>
    <property type="match status" value="1"/>
</dbReference>
<dbReference type="InterPro" id="IPR050569">
    <property type="entry name" value="TAAR"/>
</dbReference>
<dbReference type="RefSeq" id="XP_002115519.1">
    <property type="nucleotide sequence ID" value="XM_002115483.1"/>
</dbReference>
<dbReference type="FunCoup" id="B3S5X1">
    <property type="interactions" value="100"/>
</dbReference>
<keyword evidence="12" id="KW-1185">Reference proteome</keyword>
<name>B3S5X1_TRIAD</name>
<evidence type="ECO:0000256" key="3">
    <source>
        <dbReference type="ARBA" id="ARBA00022692"/>
    </source>
</evidence>
<dbReference type="KEGG" id="tad:TRIADDRAFT_59537"/>
<dbReference type="OrthoDB" id="5951059at2759"/>
<feature type="transmembrane region" description="Helical" evidence="9">
    <location>
        <begin position="255"/>
        <end position="277"/>
    </location>
</feature>
<evidence type="ECO:0000259" key="10">
    <source>
        <dbReference type="PROSITE" id="PS50262"/>
    </source>
</evidence>
<evidence type="ECO:0000256" key="8">
    <source>
        <dbReference type="ARBA" id="ARBA00023224"/>
    </source>
</evidence>
<feature type="transmembrane region" description="Helical" evidence="9">
    <location>
        <begin position="218"/>
        <end position="243"/>
    </location>
</feature>
<dbReference type="CTD" id="6756731"/>
<feature type="transmembrane region" description="Helical" evidence="9">
    <location>
        <begin position="12"/>
        <end position="33"/>
    </location>
</feature>
<dbReference type="EMBL" id="DS985251">
    <property type="protein sequence ID" value="EDV21882.1"/>
    <property type="molecule type" value="Genomic_DNA"/>
</dbReference>
<dbReference type="HOGENOM" id="CLU_009579_5_0_1"/>
<dbReference type="Pfam" id="PF00001">
    <property type="entry name" value="7tm_1"/>
    <property type="match status" value="1"/>
</dbReference>
<evidence type="ECO:0000256" key="5">
    <source>
        <dbReference type="ARBA" id="ARBA00023040"/>
    </source>
</evidence>
<dbReference type="InParanoid" id="B3S5X1"/>
<dbReference type="Proteomes" id="UP000009022">
    <property type="component" value="Unassembled WGS sequence"/>
</dbReference>
<evidence type="ECO:0000256" key="4">
    <source>
        <dbReference type="ARBA" id="ARBA00022989"/>
    </source>
</evidence>
<evidence type="ECO:0000256" key="7">
    <source>
        <dbReference type="ARBA" id="ARBA00023170"/>
    </source>
</evidence>
<dbReference type="AlphaFoldDB" id="B3S5X1"/>
<evidence type="ECO:0000313" key="12">
    <source>
        <dbReference type="Proteomes" id="UP000009022"/>
    </source>
</evidence>
<feature type="domain" description="G-protein coupled receptors family 1 profile" evidence="10">
    <location>
        <begin position="25"/>
        <end position="275"/>
    </location>
</feature>
<dbReference type="SUPFAM" id="SSF81321">
    <property type="entry name" value="Family A G protein-coupled receptor-like"/>
    <property type="match status" value="1"/>
</dbReference>
<dbReference type="PROSITE" id="PS50262">
    <property type="entry name" value="G_PROTEIN_RECEP_F1_2"/>
    <property type="match status" value="1"/>
</dbReference>
<accession>B3S5X1</accession>
<dbReference type="GO" id="GO:0005886">
    <property type="term" value="C:plasma membrane"/>
    <property type="evidence" value="ECO:0000318"/>
    <property type="project" value="GO_Central"/>
</dbReference>
<dbReference type="InterPro" id="IPR000276">
    <property type="entry name" value="GPCR_Rhodpsn"/>
</dbReference>
<evidence type="ECO:0000313" key="11">
    <source>
        <dbReference type="EMBL" id="EDV21882.1"/>
    </source>
</evidence>
<protein>
    <recommendedName>
        <fullName evidence="10">G-protein coupled receptors family 1 profile domain-containing protein</fullName>
    </recommendedName>
</protein>
<keyword evidence="8" id="KW-0807">Transducer</keyword>
<keyword evidence="6 9" id="KW-0472">Membrane</keyword>
<proteinExistence type="predicted"/>
<organism evidence="11 12">
    <name type="scientific">Trichoplax adhaerens</name>
    <name type="common">Trichoplax reptans</name>
    <dbReference type="NCBI Taxonomy" id="10228"/>
    <lineage>
        <taxon>Eukaryota</taxon>
        <taxon>Metazoa</taxon>
        <taxon>Placozoa</taxon>
        <taxon>Uniplacotomia</taxon>
        <taxon>Trichoplacea</taxon>
        <taxon>Trichoplacidae</taxon>
        <taxon>Trichoplax</taxon>
    </lineage>
</organism>
<feature type="transmembrane region" description="Helical" evidence="9">
    <location>
        <begin position="45"/>
        <end position="68"/>
    </location>
</feature>
<feature type="transmembrane region" description="Helical" evidence="9">
    <location>
        <begin position="121"/>
        <end position="144"/>
    </location>
</feature>
<dbReference type="PRINTS" id="PR00237">
    <property type="entry name" value="GPCRRHODOPSN"/>
</dbReference>
<dbReference type="PhylomeDB" id="B3S5X1"/>
<comment type="subcellular location">
    <subcellularLocation>
        <location evidence="1">Cell membrane</location>
        <topology evidence="1">Multi-pass membrane protein</topology>
    </subcellularLocation>
</comment>
<feature type="transmembrane region" description="Helical" evidence="9">
    <location>
        <begin position="80"/>
        <end position="101"/>
    </location>
</feature>
<keyword evidence="3 9" id="KW-0812">Transmembrane</keyword>
<feature type="transmembrane region" description="Helical" evidence="9">
    <location>
        <begin position="164"/>
        <end position="185"/>
    </location>
</feature>
<gene>
    <name evidence="11" type="ORF">TRIADDRAFT_59537</name>
</gene>
<dbReference type="GeneID" id="6756731"/>
<dbReference type="InterPro" id="IPR017452">
    <property type="entry name" value="GPCR_Rhodpsn_7TM"/>
</dbReference>
<keyword evidence="7" id="KW-0675">Receptor</keyword>
<dbReference type="GO" id="GO:0004930">
    <property type="term" value="F:G protein-coupled receptor activity"/>
    <property type="evidence" value="ECO:0000318"/>
    <property type="project" value="GO_Central"/>
</dbReference>
<evidence type="ECO:0000256" key="2">
    <source>
        <dbReference type="ARBA" id="ARBA00022475"/>
    </source>
</evidence>
<keyword evidence="2" id="KW-1003">Cell membrane</keyword>
<dbReference type="PANTHER" id="PTHR24249:SF372">
    <property type="entry name" value="G-PROTEIN COUPLED RECEPTORS FAMILY 1 PROFILE DOMAIN-CONTAINING PROTEIN"/>
    <property type="match status" value="1"/>
</dbReference>
<evidence type="ECO:0000256" key="6">
    <source>
        <dbReference type="ARBA" id="ARBA00023136"/>
    </source>
</evidence>
<dbReference type="PANTHER" id="PTHR24249">
    <property type="entry name" value="HISTAMINE RECEPTOR-RELATED G-PROTEIN COUPLED RECEPTOR"/>
    <property type="match status" value="1"/>
</dbReference>
<dbReference type="eggNOG" id="KOG3656">
    <property type="taxonomic scope" value="Eukaryota"/>
</dbReference>